<feature type="non-terminal residue" evidence="2">
    <location>
        <position position="1"/>
    </location>
</feature>
<dbReference type="AlphaFoldDB" id="A0A820BV79"/>
<gene>
    <name evidence="2" type="ORF">JBS370_LOCUS37043</name>
</gene>
<dbReference type="PANTHER" id="PTHR21301:SF10">
    <property type="entry name" value="REVERSE TRANSCRIPTASE DOMAIN-CONTAINING PROTEIN"/>
    <property type="match status" value="1"/>
</dbReference>
<evidence type="ECO:0000313" key="2">
    <source>
        <dbReference type="EMBL" id="CAF4212085.1"/>
    </source>
</evidence>
<name>A0A820BV79_9BILA</name>
<sequence length="308" mass="36419">GVCEWYRYVDATFVFINNDANVDNLLSILNEFHPSIKFTRKIEDNDKLEFLNVQVIRSPEQQCFETKIYRKPTFTELLTNWNSYVPIQYKKAGIVSIVNRALNICSTYKLLEDEFNKIRRFGLYNNYPLSFIDTIIGIKLNQHRNKMITELDKPIIESNKKKIYVEIAFIRSSTLGLKNKIKHLNNKLRPDLEIQFFFKAPPSIQTFFQTKDPIAKLIQSDVVYYIKCNDCEHSYIGKTERQCIRRLYEHGAPTTPYQQLQQCNHESDDPNNPPELRRSSRLKRRFMKKPEIAKTWWLTDFKSDPIGS</sequence>
<accession>A0A820BV79</accession>
<evidence type="ECO:0000259" key="1">
    <source>
        <dbReference type="Pfam" id="PF26215"/>
    </source>
</evidence>
<dbReference type="InterPro" id="IPR058912">
    <property type="entry name" value="HTH_animal"/>
</dbReference>
<feature type="domain" description="Helix-turn-helix" evidence="1">
    <location>
        <begin position="78"/>
        <end position="136"/>
    </location>
</feature>
<dbReference type="Proteomes" id="UP000663836">
    <property type="component" value="Unassembled WGS sequence"/>
</dbReference>
<evidence type="ECO:0000313" key="3">
    <source>
        <dbReference type="Proteomes" id="UP000663836"/>
    </source>
</evidence>
<dbReference type="PANTHER" id="PTHR21301">
    <property type="entry name" value="REVERSE TRANSCRIPTASE"/>
    <property type="match status" value="1"/>
</dbReference>
<reference evidence="2" key="1">
    <citation type="submission" date="2021-02" db="EMBL/GenBank/DDBJ databases">
        <authorList>
            <person name="Nowell W R."/>
        </authorList>
    </citation>
    <scope>NUCLEOTIDE SEQUENCE</scope>
</reference>
<protein>
    <recommendedName>
        <fullName evidence="1">Helix-turn-helix domain-containing protein</fullName>
    </recommendedName>
</protein>
<proteinExistence type="predicted"/>
<comment type="caution">
    <text evidence="2">The sequence shown here is derived from an EMBL/GenBank/DDBJ whole genome shotgun (WGS) entry which is preliminary data.</text>
</comment>
<dbReference type="EMBL" id="CAJOBD010015909">
    <property type="protein sequence ID" value="CAF4212085.1"/>
    <property type="molecule type" value="Genomic_DNA"/>
</dbReference>
<dbReference type="Pfam" id="PF26215">
    <property type="entry name" value="HTH_animal"/>
    <property type="match status" value="1"/>
</dbReference>
<organism evidence="2 3">
    <name type="scientific">Rotaria sordida</name>
    <dbReference type="NCBI Taxonomy" id="392033"/>
    <lineage>
        <taxon>Eukaryota</taxon>
        <taxon>Metazoa</taxon>
        <taxon>Spiralia</taxon>
        <taxon>Gnathifera</taxon>
        <taxon>Rotifera</taxon>
        <taxon>Eurotatoria</taxon>
        <taxon>Bdelloidea</taxon>
        <taxon>Philodinida</taxon>
        <taxon>Philodinidae</taxon>
        <taxon>Rotaria</taxon>
    </lineage>
</organism>